<dbReference type="EMBL" id="FN822745">
    <property type="protein sequence ID" value="CBL93342.1"/>
    <property type="molecule type" value="Genomic_DNA"/>
</dbReference>
<reference evidence="1" key="2">
    <citation type="submission" date="2010-04" db="EMBL/GenBank/DDBJ databases">
        <authorList>
            <person name="Aslett M.A."/>
        </authorList>
    </citation>
    <scope>NUCLEOTIDE SEQUENCE</scope>
    <source>
        <strain evidence="1">ETEC 1392/75</strain>
        <plasmid evidence="1">p1081</plasmid>
    </source>
</reference>
<protein>
    <submittedName>
        <fullName evidence="1">Uncharacterized protein</fullName>
    </submittedName>
</protein>
<proteinExistence type="predicted"/>
<gene>
    <name evidence="1" type="ORF">ETEC1392/75_p1018_093</name>
</gene>
<geneLocation type="plasmid" evidence="1">
    <name>p1081</name>
</geneLocation>
<keyword evidence="1" id="KW-0614">Plasmid</keyword>
<sequence>MMYNCMPLIFYQRQSFNESKRAFLCFIKKSRAGRKNMNLVSAFELWKQASLLCKNAENIEWCINRAMFCEAFPARNLNKK</sequence>
<dbReference type="InterPro" id="IPR047666">
    <property type="entry name" value="ANR_neg_reg"/>
</dbReference>
<dbReference type="NCBIfam" id="NF033650">
    <property type="entry name" value="ANR_neg_reg"/>
    <property type="match status" value="1"/>
</dbReference>
<reference evidence="1" key="1">
    <citation type="journal article" date="2010" name="J. Bacteriol.">
        <title>A commensal gone bad: complete genome sequence of the prototypical enterotoxigenic Escherichia coli strain H10407.</title>
        <authorList>
            <person name="Crossman L.C."/>
            <person name="Chaudhuri R.R."/>
            <person name="Beatson S.A."/>
            <person name="Wells T.J."/>
            <person name="Desvaux M."/>
            <person name="Cunningham A.F."/>
            <person name="Petty N.K."/>
            <person name="Mahon V."/>
            <person name="Brinkley C."/>
            <person name="Hobman J.L."/>
            <person name="Savarino S.J."/>
            <person name="Turner S.M."/>
            <person name="Pallen M.J."/>
            <person name="Penn C.W."/>
            <person name="Parkhill J."/>
            <person name="Turner A.K."/>
            <person name="Johnson T.J."/>
            <person name="Thomson N.R."/>
            <person name="Smith S.G."/>
            <person name="Henderson I.R."/>
        </authorList>
    </citation>
    <scope>NUCLEOTIDE SEQUENCE [LARGE SCALE GENOMIC DNA]</scope>
    <source>
        <strain evidence="1">ETEC 1392/75</strain>
        <plasmid evidence="1">p1081</plasmid>
    </source>
</reference>
<evidence type="ECO:0000313" key="1">
    <source>
        <dbReference type="EMBL" id="CBL93342.1"/>
    </source>
</evidence>
<dbReference type="AlphaFoldDB" id="D7GKB2"/>
<name>D7GKB2_ECOLX</name>
<organism evidence="1">
    <name type="scientific">Escherichia coli ETEC 1392/75</name>
    <dbReference type="NCBI Taxonomy" id="762608"/>
    <lineage>
        <taxon>Bacteria</taxon>
        <taxon>Pseudomonadati</taxon>
        <taxon>Pseudomonadota</taxon>
        <taxon>Gammaproteobacteria</taxon>
        <taxon>Enterobacterales</taxon>
        <taxon>Enterobacteriaceae</taxon>
        <taxon>Escherichia</taxon>
    </lineage>
</organism>
<accession>D7GKB2</accession>